<dbReference type="InterPro" id="IPR058032">
    <property type="entry name" value="CDP1-like_a_solenoid_1"/>
</dbReference>
<dbReference type="InterPro" id="IPR044685">
    <property type="entry name" value="CPD1-like"/>
</dbReference>
<evidence type="ECO:0000259" key="1">
    <source>
        <dbReference type="Pfam" id="PF13355"/>
    </source>
</evidence>
<dbReference type="InterPro" id="IPR025344">
    <property type="entry name" value="CDP1-like_IMS"/>
</dbReference>
<name>A0A1S2Y4I7_CICAR</name>
<dbReference type="SUPFAM" id="SSF46565">
    <property type="entry name" value="Chaperone J-domain"/>
    <property type="match status" value="1"/>
</dbReference>
<dbReference type="STRING" id="3827.A0A1S2Y4I7"/>
<evidence type="ECO:0000259" key="3">
    <source>
        <dbReference type="Pfam" id="PF25515"/>
    </source>
</evidence>
<gene>
    <name evidence="5" type="primary">LOC101503073</name>
</gene>
<evidence type="ECO:0000313" key="4">
    <source>
        <dbReference type="Proteomes" id="UP000087171"/>
    </source>
</evidence>
<feature type="domain" description="Plastid division protein CDP1-like 1st alpha solenoid" evidence="3">
    <location>
        <begin position="165"/>
        <end position="309"/>
    </location>
</feature>
<organism evidence="4 5">
    <name type="scientific">Cicer arietinum</name>
    <name type="common">Chickpea</name>
    <name type="synonym">Garbanzo</name>
    <dbReference type="NCBI Taxonomy" id="3827"/>
    <lineage>
        <taxon>Eukaryota</taxon>
        <taxon>Viridiplantae</taxon>
        <taxon>Streptophyta</taxon>
        <taxon>Embryophyta</taxon>
        <taxon>Tracheophyta</taxon>
        <taxon>Spermatophyta</taxon>
        <taxon>Magnoliopsida</taxon>
        <taxon>eudicotyledons</taxon>
        <taxon>Gunneridae</taxon>
        <taxon>Pentapetalae</taxon>
        <taxon>rosids</taxon>
        <taxon>fabids</taxon>
        <taxon>Fabales</taxon>
        <taxon>Fabaceae</taxon>
        <taxon>Papilionoideae</taxon>
        <taxon>50 kb inversion clade</taxon>
        <taxon>NPAAA clade</taxon>
        <taxon>Hologalegina</taxon>
        <taxon>IRL clade</taxon>
        <taxon>Cicereae</taxon>
        <taxon>Cicer</taxon>
    </lineage>
</organism>
<dbReference type="InterPro" id="IPR057137">
    <property type="entry name" value="CDP1-like_a_solenoid_2"/>
</dbReference>
<reference evidence="5" key="2">
    <citation type="submission" date="2025-08" db="UniProtKB">
        <authorList>
            <consortium name="RefSeq"/>
        </authorList>
    </citation>
    <scope>IDENTIFICATION</scope>
    <source>
        <tissue evidence="5">Etiolated seedlings</tissue>
    </source>
</reference>
<dbReference type="Pfam" id="PF25515">
    <property type="entry name" value="Arm_PDR"/>
    <property type="match status" value="1"/>
</dbReference>
<dbReference type="Pfam" id="PF13355">
    <property type="entry name" value="ARC6-like_IMS"/>
    <property type="match status" value="1"/>
</dbReference>
<dbReference type="GO" id="GO:0009706">
    <property type="term" value="C:chloroplast inner membrane"/>
    <property type="evidence" value="ECO:0007669"/>
    <property type="project" value="TreeGrafter"/>
</dbReference>
<dbReference type="PANTHER" id="PTHR33925:SF1">
    <property type="entry name" value="PROTEIN ACCUMULATION AND REPLICATION OF CHLOROPLASTS 6, CHLOROPLASTIC"/>
    <property type="match status" value="1"/>
</dbReference>
<dbReference type="PaxDb" id="3827-XP_004499214.1"/>
<evidence type="ECO:0000259" key="2">
    <source>
        <dbReference type="Pfam" id="PF23468"/>
    </source>
</evidence>
<feature type="domain" description="Plastid division protein CDP1-like 2nd alpha solenoid" evidence="2">
    <location>
        <begin position="326"/>
        <end position="520"/>
    </location>
</feature>
<dbReference type="OrthoDB" id="512200at2759"/>
<dbReference type="GeneID" id="101503073"/>
<proteinExistence type="predicted"/>
<keyword evidence="4" id="KW-1185">Reference proteome</keyword>
<protein>
    <submittedName>
        <fullName evidence="5">Protein ACCUMULATION AND REPLICATION OF CHLOROPLASTS 6, chloroplastic</fullName>
    </submittedName>
</protein>
<accession>A0A1S2Y4I7</accession>
<sequence>MDAVVNGVGVGVGVGLSTHRRLSRFSRKPNRLHSSAISATSKWAERLISDFQFLGDTNSPPSSSSATLTPSFPPQLDTPPIERHVSIPLDFYRILGAETHFLGDGIRRAYESKFSKPPQYAFSNEALISRRQILQAACETLADPASRREYNQSFFDDEDSSILTEIPFDKVPGALCVLQEAGETELVLQIGEGLLRERLPKTFKQDVVLAMALAFVDISRDAMALSPPDFIVACEMLERALKLMQEEGASSLAPDLQAQIDETLEEITPRCVLELLALPLDDEHQVRREEGLQGVRNILWAVGGGGAAAIAGSFTREDFMNEAFLHMKAAEQVELFVATPSNIPAESFEAYGVALALVAQAFVGKKPHLIQDADNLFHQLQQTKVTNMRNPASVYLPMEKREVDFALERGLCALLVGELEQCRSWLGLDNDSSPYRNPSIIDFIMENAKGDEDSDLPGLCKLLETWLMEVVFPRFRDTKDTSFKLGDYYDDPTVLRYLERLEGVGRSPLAAAAAIAKIGAEATAVIGHVQASAINALKRVFPVGSDDKILTHQENSNKDNSSLSENEDPLILSNRDTSVNVEASGIKNTAEINDGKFITDEIKNASVQIMCAGAVIGLVTLFGLKFLPARNGSPIFHKVTGSAMASDNVDLGPVGDEELGERLPKMNARVAEALVRKWQNIKSQAFGPDHCLGRLQEVLDGEMLKIWTDRAAEIAERDWSYDYNLEDLNIDSVTISQNGRRAVVESTLKESAHLTAVGHPQHASSNTRTYTTRYEMSFSGSEWKIVEGAVLES</sequence>
<dbReference type="KEGG" id="cam:101503073"/>
<dbReference type="Proteomes" id="UP000087171">
    <property type="component" value="Chromosome Ca4"/>
</dbReference>
<evidence type="ECO:0000313" key="5">
    <source>
        <dbReference type="RefSeq" id="XP_004499214.1"/>
    </source>
</evidence>
<dbReference type="PANTHER" id="PTHR33925">
    <property type="entry name" value="PLASTID DIVISION PROTEIN CDP1, CHLOROPLASTIC-RELATED"/>
    <property type="match status" value="1"/>
</dbReference>
<feature type="domain" description="Plastid division protein CDP1-like IMS" evidence="1">
    <location>
        <begin position="671"/>
        <end position="785"/>
    </location>
</feature>
<dbReference type="eggNOG" id="ENOG502QQSA">
    <property type="taxonomic scope" value="Eukaryota"/>
</dbReference>
<dbReference type="AlphaFoldDB" id="A0A1S2Y4I7"/>
<dbReference type="Pfam" id="PF23468">
    <property type="entry name" value="ARC6"/>
    <property type="match status" value="1"/>
</dbReference>
<dbReference type="RefSeq" id="XP_004499214.1">
    <property type="nucleotide sequence ID" value="XM_004499157.3"/>
</dbReference>
<dbReference type="InterPro" id="IPR036869">
    <property type="entry name" value="J_dom_sf"/>
</dbReference>
<dbReference type="GO" id="GO:0010020">
    <property type="term" value="P:chloroplast fission"/>
    <property type="evidence" value="ECO:0007669"/>
    <property type="project" value="TreeGrafter"/>
</dbReference>
<reference evidence="4" key="1">
    <citation type="journal article" date="2013" name="Nat. Biotechnol.">
        <title>Draft genome sequence of chickpea (Cicer arietinum) provides a resource for trait improvement.</title>
        <authorList>
            <person name="Varshney R.K."/>
            <person name="Song C."/>
            <person name="Saxena R.K."/>
            <person name="Azam S."/>
            <person name="Yu S."/>
            <person name="Sharpe A.G."/>
            <person name="Cannon S."/>
            <person name="Baek J."/>
            <person name="Rosen B.D."/>
            <person name="Tar'an B."/>
            <person name="Millan T."/>
            <person name="Zhang X."/>
            <person name="Ramsay L.D."/>
            <person name="Iwata A."/>
            <person name="Wang Y."/>
            <person name="Nelson W."/>
            <person name="Farmer A.D."/>
            <person name="Gaur P.M."/>
            <person name="Soderlund C."/>
            <person name="Penmetsa R.V."/>
            <person name="Xu C."/>
            <person name="Bharti A.K."/>
            <person name="He W."/>
            <person name="Winter P."/>
            <person name="Zhao S."/>
            <person name="Hane J.K."/>
            <person name="Carrasquilla-Garcia N."/>
            <person name="Condie J.A."/>
            <person name="Upadhyaya H.D."/>
            <person name="Luo M.C."/>
            <person name="Thudi M."/>
            <person name="Gowda C.L."/>
            <person name="Singh N.P."/>
            <person name="Lichtenzveig J."/>
            <person name="Gali K.K."/>
            <person name="Rubio J."/>
            <person name="Nadarajan N."/>
            <person name="Dolezel J."/>
            <person name="Bansal K.C."/>
            <person name="Xu X."/>
            <person name="Edwards D."/>
            <person name="Zhang G."/>
            <person name="Kahl G."/>
            <person name="Gil J."/>
            <person name="Singh K.B."/>
            <person name="Datta S.K."/>
            <person name="Jackson S.A."/>
            <person name="Wang J."/>
            <person name="Cook D.R."/>
        </authorList>
    </citation>
    <scope>NUCLEOTIDE SEQUENCE [LARGE SCALE GENOMIC DNA]</scope>
    <source>
        <strain evidence="4">cv. CDC Frontier</strain>
    </source>
</reference>